<dbReference type="InterPro" id="IPR036271">
    <property type="entry name" value="Tet_transcr_reg_TetR-rel_C_sf"/>
</dbReference>
<dbReference type="PRINTS" id="PR00455">
    <property type="entry name" value="HTHTETR"/>
</dbReference>
<evidence type="ECO:0000256" key="1">
    <source>
        <dbReference type="ARBA" id="ARBA00023015"/>
    </source>
</evidence>
<dbReference type="InterPro" id="IPR009057">
    <property type="entry name" value="Homeodomain-like_sf"/>
</dbReference>
<reference evidence="6 7" key="1">
    <citation type="journal article" date="2015" name="Genome Announc.">
        <title>Expanding the biotechnology potential of lactobacilli through comparative genomics of 213 strains and associated genera.</title>
        <authorList>
            <person name="Sun Z."/>
            <person name="Harris H.M."/>
            <person name="McCann A."/>
            <person name="Guo C."/>
            <person name="Argimon S."/>
            <person name="Zhang W."/>
            <person name="Yang X."/>
            <person name="Jeffery I.B."/>
            <person name="Cooney J.C."/>
            <person name="Kagawa T.F."/>
            <person name="Liu W."/>
            <person name="Song Y."/>
            <person name="Salvetti E."/>
            <person name="Wrobel A."/>
            <person name="Rasinkangas P."/>
            <person name="Parkhill J."/>
            <person name="Rea M.C."/>
            <person name="O'Sullivan O."/>
            <person name="Ritari J."/>
            <person name="Douillard F.P."/>
            <person name="Paul Ross R."/>
            <person name="Yang R."/>
            <person name="Briner A.E."/>
            <person name="Felis G.E."/>
            <person name="de Vos W.M."/>
            <person name="Barrangou R."/>
            <person name="Klaenhammer T.R."/>
            <person name="Caufield P.W."/>
            <person name="Cui Y."/>
            <person name="Zhang H."/>
            <person name="O'Toole P.W."/>
        </authorList>
    </citation>
    <scope>NUCLEOTIDE SEQUENCE [LARGE SCALE GENOMIC DNA]</scope>
    <source>
        <strain evidence="6 7">DSM 21115</strain>
    </source>
</reference>
<gene>
    <name evidence="6" type="ORF">DY78_GL001943</name>
</gene>
<dbReference type="InterPro" id="IPR050109">
    <property type="entry name" value="HTH-type_TetR-like_transc_reg"/>
</dbReference>
<feature type="DNA-binding region" description="H-T-H motif" evidence="4">
    <location>
        <begin position="33"/>
        <end position="52"/>
    </location>
</feature>
<evidence type="ECO:0000256" key="4">
    <source>
        <dbReference type="PROSITE-ProRule" id="PRU00335"/>
    </source>
</evidence>
<evidence type="ECO:0000259" key="5">
    <source>
        <dbReference type="PROSITE" id="PS50977"/>
    </source>
</evidence>
<protein>
    <submittedName>
        <fullName evidence="6">Transcription regulator</fullName>
    </submittedName>
</protein>
<dbReference type="Pfam" id="PF00440">
    <property type="entry name" value="TetR_N"/>
    <property type="match status" value="1"/>
</dbReference>
<evidence type="ECO:0000256" key="3">
    <source>
        <dbReference type="ARBA" id="ARBA00023163"/>
    </source>
</evidence>
<dbReference type="Gene3D" id="1.10.10.60">
    <property type="entry name" value="Homeodomain-like"/>
    <property type="match status" value="1"/>
</dbReference>
<dbReference type="Proteomes" id="UP000050920">
    <property type="component" value="Unassembled WGS sequence"/>
</dbReference>
<accession>A0A0R2NWD1</accession>
<keyword evidence="1" id="KW-0805">Transcription regulation</keyword>
<dbReference type="GO" id="GO:0000976">
    <property type="term" value="F:transcription cis-regulatory region binding"/>
    <property type="evidence" value="ECO:0007669"/>
    <property type="project" value="TreeGrafter"/>
</dbReference>
<keyword evidence="3" id="KW-0804">Transcription</keyword>
<comment type="caution">
    <text evidence="6">The sequence shown here is derived from an EMBL/GenBank/DDBJ whole genome shotgun (WGS) entry which is preliminary data.</text>
</comment>
<keyword evidence="7" id="KW-1185">Reference proteome</keyword>
<keyword evidence="2 4" id="KW-0238">DNA-binding</keyword>
<organism evidence="6 7">
    <name type="scientific">Lactiplantibacillus fabifermentans DSM 21115</name>
    <dbReference type="NCBI Taxonomy" id="1413187"/>
    <lineage>
        <taxon>Bacteria</taxon>
        <taxon>Bacillati</taxon>
        <taxon>Bacillota</taxon>
        <taxon>Bacilli</taxon>
        <taxon>Lactobacillales</taxon>
        <taxon>Lactobacillaceae</taxon>
        <taxon>Lactiplantibacillus</taxon>
    </lineage>
</organism>
<dbReference type="PANTHER" id="PTHR30055:SF234">
    <property type="entry name" value="HTH-TYPE TRANSCRIPTIONAL REGULATOR BETI"/>
    <property type="match status" value="1"/>
</dbReference>
<dbReference type="GO" id="GO:0003700">
    <property type="term" value="F:DNA-binding transcription factor activity"/>
    <property type="evidence" value="ECO:0007669"/>
    <property type="project" value="TreeGrafter"/>
</dbReference>
<dbReference type="EMBL" id="AYGX02000032">
    <property type="protein sequence ID" value="KRO28763.1"/>
    <property type="molecule type" value="Genomic_DNA"/>
</dbReference>
<evidence type="ECO:0000313" key="7">
    <source>
        <dbReference type="Proteomes" id="UP000050920"/>
    </source>
</evidence>
<dbReference type="SUPFAM" id="SSF46689">
    <property type="entry name" value="Homeodomain-like"/>
    <property type="match status" value="1"/>
</dbReference>
<evidence type="ECO:0000313" key="6">
    <source>
        <dbReference type="EMBL" id="KRO28763.1"/>
    </source>
</evidence>
<dbReference type="PROSITE" id="PS50977">
    <property type="entry name" value="HTH_TETR_2"/>
    <property type="match status" value="1"/>
</dbReference>
<dbReference type="InterPro" id="IPR001647">
    <property type="entry name" value="HTH_TetR"/>
</dbReference>
<dbReference type="PANTHER" id="PTHR30055">
    <property type="entry name" value="HTH-TYPE TRANSCRIPTIONAL REGULATOR RUTR"/>
    <property type="match status" value="1"/>
</dbReference>
<name>A0A0R2NWD1_9LACO</name>
<evidence type="ECO:0000256" key="2">
    <source>
        <dbReference type="ARBA" id="ARBA00023125"/>
    </source>
</evidence>
<dbReference type="SUPFAM" id="SSF48498">
    <property type="entry name" value="Tetracyclin repressor-like, C-terminal domain"/>
    <property type="match status" value="1"/>
</dbReference>
<dbReference type="Gene3D" id="1.10.357.10">
    <property type="entry name" value="Tetracycline Repressor, domain 2"/>
    <property type="match status" value="1"/>
</dbReference>
<feature type="domain" description="HTH tetR-type" evidence="5">
    <location>
        <begin position="10"/>
        <end position="70"/>
    </location>
</feature>
<sequence length="214" mass="23940">MATKEVPRDPQKVARIMQAACHAFATHGYAGTKTETIAAAAQVSKGLLFHYYGSKQQLYLATVQQAMQTIMTTVNPQFETPQDLVTLVVQGTRYKTEFGRTHPDEMSVMIAAYGEISKLPASLQAQLNATYASAMAVSRKLISDVIDQMPLRPELDREQIIGLIMGVYNQIFAEFQAHMRQHPDIKTMDDAQWIVERAKVYMGILENGFVIPKD</sequence>
<dbReference type="RefSeq" id="WP_024625848.1">
    <property type="nucleotide sequence ID" value="NZ_AYGX02000032.1"/>
</dbReference>
<proteinExistence type="predicted"/>
<dbReference type="AlphaFoldDB" id="A0A0R2NWD1"/>